<dbReference type="OrthoDB" id="9893525at2"/>
<feature type="transmembrane region" description="Helical" evidence="1">
    <location>
        <begin position="37"/>
        <end position="56"/>
    </location>
</feature>
<evidence type="ECO:0000313" key="3">
    <source>
        <dbReference type="Proteomes" id="UP000272015"/>
    </source>
</evidence>
<keyword evidence="1" id="KW-0472">Membrane</keyword>
<name>A0A3A5MVL7_9MICO</name>
<keyword evidence="1" id="KW-1133">Transmembrane helix</keyword>
<organism evidence="2 3">
    <name type="scientific">Cryobacterium melibiosiphilum</name>
    <dbReference type="NCBI Taxonomy" id="995039"/>
    <lineage>
        <taxon>Bacteria</taxon>
        <taxon>Bacillati</taxon>
        <taxon>Actinomycetota</taxon>
        <taxon>Actinomycetes</taxon>
        <taxon>Micrococcales</taxon>
        <taxon>Microbacteriaceae</taxon>
        <taxon>Cryobacterium</taxon>
    </lineage>
</organism>
<keyword evidence="1" id="KW-0812">Transmembrane</keyword>
<reference evidence="2 3" key="1">
    <citation type="submission" date="2018-09" db="EMBL/GenBank/DDBJ databases">
        <title>Novel species of Cryobacterium.</title>
        <authorList>
            <person name="Liu Q."/>
            <person name="Xin Y.-H."/>
        </authorList>
    </citation>
    <scope>NUCLEOTIDE SEQUENCE [LARGE SCALE GENOMIC DNA]</scope>
    <source>
        <strain evidence="2 3">Hh39</strain>
    </source>
</reference>
<dbReference type="EMBL" id="QZVS01000049">
    <property type="protein sequence ID" value="RJT91303.1"/>
    <property type="molecule type" value="Genomic_DNA"/>
</dbReference>
<evidence type="ECO:0000256" key="1">
    <source>
        <dbReference type="SAM" id="Phobius"/>
    </source>
</evidence>
<protein>
    <submittedName>
        <fullName evidence="2">Uncharacterized protein</fullName>
    </submittedName>
</protein>
<keyword evidence="3" id="KW-1185">Reference proteome</keyword>
<sequence length="64" mass="6983">MAGAGVLVVGVVFYQIMDRAFFIDSIDSTDYTTNIEWLILAGGAFLTLIGLVYLWVSSFFAAPD</sequence>
<dbReference type="Proteomes" id="UP000272015">
    <property type="component" value="Unassembled WGS sequence"/>
</dbReference>
<dbReference type="RefSeq" id="WP_119970981.1">
    <property type="nucleotide sequence ID" value="NZ_JBHSQA010000031.1"/>
</dbReference>
<gene>
    <name evidence="2" type="ORF">D6T64_02055</name>
</gene>
<comment type="caution">
    <text evidence="2">The sequence shown here is derived from an EMBL/GenBank/DDBJ whole genome shotgun (WGS) entry which is preliminary data.</text>
</comment>
<evidence type="ECO:0000313" key="2">
    <source>
        <dbReference type="EMBL" id="RJT91303.1"/>
    </source>
</evidence>
<dbReference type="AlphaFoldDB" id="A0A3A5MVL7"/>
<accession>A0A3A5MVL7</accession>
<proteinExistence type="predicted"/>